<dbReference type="EMBL" id="CAMPGE010028381">
    <property type="protein sequence ID" value="CAI2385907.1"/>
    <property type="molecule type" value="Genomic_DNA"/>
</dbReference>
<feature type="coiled-coil region" evidence="1">
    <location>
        <begin position="135"/>
        <end position="169"/>
    </location>
</feature>
<dbReference type="Proteomes" id="UP001295684">
    <property type="component" value="Unassembled WGS sequence"/>
</dbReference>
<sequence>MASKKKCQTLNNTLNSQEISGADKENLQKTIRHHMRLSSIDSRGMDEDFDQSCLSLLSKFPKMSNLMNLVNSSVSKVDMYRMKLKLANIEISDLKKTLKQIQKSYIDVNNKACCDKKDCNCAAKRFCPICKTSYVDKTTENFLKMEQELVTLKKKFEIINKEKERKEDNYQEAVMIKNDPDSYISKKLDEMKVEIKHRIKENERLQVLLQEKESTIRTITVAHTEFKYQLDTMKEELFYNRNEKENLSRKLSNIEKNDNKTVTIQNESLKDQNRKLLQTLMKLLKTNEEVTKPSNSKKTVKRPLSNSMKNSTVLLSNIHRLSSPSPSKRRKSSKRKIKKRKMSSGTRKPKYFNKGRNIHPSETSPFSLMFNQLTPLMSNAHDKNIQMYSQHFRTEKQDLHDAKVKINNLQMYIGSLKNENRKIKEKFKKVRRALENANAETYRAYDQSKFFSQKIHDIVEEHKKNTSYAETLEALVKAQNWMLDSLKEVARSAKKDAKGRVVRFKQDLHDYKIKLKNSYDSLGFGDPTASLNGSNEIKSKEFSRSGEENDYIPQEKSQLLDLKIRLLSEEEDTEKIEIEPNPDEGFIGENSVLEPLNKNHQDSQKTNEPIIPENELSFLNNSDCGKVTPELYKNMNDDSDEEEDSQKSNKKKQEEENSVVEDDNDEYHFKQMAGMEYPEDDSRD</sequence>
<evidence type="ECO:0000313" key="3">
    <source>
        <dbReference type="EMBL" id="CAI2385907.1"/>
    </source>
</evidence>
<evidence type="ECO:0000256" key="2">
    <source>
        <dbReference type="SAM" id="MobiDB-lite"/>
    </source>
</evidence>
<feature type="compositionally biased region" description="Basic residues" evidence="2">
    <location>
        <begin position="327"/>
        <end position="357"/>
    </location>
</feature>
<feature type="compositionally biased region" description="Basic and acidic residues" evidence="2">
    <location>
        <begin position="645"/>
        <end position="655"/>
    </location>
</feature>
<comment type="caution">
    <text evidence="3">The sequence shown here is derived from an EMBL/GenBank/DDBJ whole genome shotgun (WGS) entry which is preliminary data.</text>
</comment>
<feature type="region of interest" description="Disordered" evidence="2">
    <location>
        <begin position="287"/>
        <end position="358"/>
    </location>
</feature>
<dbReference type="AlphaFoldDB" id="A0AAD1YA90"/>
<name>A0AAD1YA90_EUPCR</name>
<feature type="region of interest" description="Disordered" evidence="2">
    <location>
        <begin position="597"/>
        <end position="684"/>
    </location>
</feature>
<evidence type="ECO:0000313" key="4">
    <source>
        <dbReference type="Proteomes" id="UP001295684"/>
    </source>
</evidence>
<organism evidence="3 4">
    <name type="scientific">Euplotes crassus</name>
    <dbReference type="NCBI Taxonomy" id="5936"/>
    <lineage>
        <taxon>Eukaryota</taxon>
        <taxon>Sar</taxon>
        <taxon>Alveolata</taxon>
        <taxon>Ciliophora</taxon>
        <taxon>Intramacronucleata</taxon>
        <taxon>Spirotrichea</taxon>
        <taxon>Hypotrichia</taxon>
        <taxon>Euplotida</taxon>
        <taxon>Euplotidae</taxon>
        <taxon>Moneuplotes</taxon>
    </lineage>
</organism>
<feature type="compositionally biased region" description="Acidic residues" evidence="2">
    <location>
        <begin position="656"/>
        <end position="665"/>
    </location>
</feature>
<protein>
    <submittedName>
        <fullName evidence="3">Uncharacterized protein</fullName>
    </submittedName>
</protein>
<feature type="coiled-coil region" evidence="1">
    <location>
        <begin position="406"/>
        <end position="440"/>
    </location>
</feature>
<evidence type="ECO:0000256" key="1">
    <source>
        <dbReference type="SAM" id="Coils"/>
    </source>
</evidence>
<feature type="coiled-coil region" evidence="1">
    <location>
        <begin position="84"/>
        <end position="111"/>
    </location>
</feature>
<keyword evidence="1" id="KW-0175">Coiled coil</keyword>
<keyword evidence="4" id="KW-1185">Reference proteome</keyword>
<accession>A0AAD1YA90</accession>
<gene>
    <name evidence="3" type="ORF">ECRASSUSDP1_LOCUS27503</name>
</gene>
<reference evidence="3" key="1">
    <citation type="submission" date="2023-07" db="EMBL/GenBank/DDBJ databases">
        <authorList>
            <consortium name="AG Swart"/>
            <person name="Singh M."/>
            <person name="Singh A."/>
            <person name="Seah K."/>
            <person name="Emmerich C."/>
        </authorList>
    </citation>
    <scope>NUCLEOTIDE SEQUENCE</scope>
    <source>
        <strain evidence="3">DP1</strain>
    </source>
</reference>
<proteinExistence type="predicted"/>
<feature type="compositionally biased region" description="Polar residues" evidence="2">
    <location>
        <begin position="304"/>
        <end position="315"/>
    </location>
</feature>